<reference evidence="5 6" key="1">
    <citation type="submission" date="2020-08" db="EMBL/GenBank/DDBJ databases">
        <title>Genomic Encyclopedia of Type Strains, Phase IV (KMG-V): Genome sequencing to study the core and pangenomes of soil and plant-associated prokaryotes.</title>
        <authorList>
            <person name="Whitman W."/>
        </authorList>
    </citation>
    <scope>NUCLEOTIDE SEQUENCE [LARGE SCALE GENOMIC DNA]</scope>
    <source>
        <strain evidence="5 6">JPY162</strain>
    </source>
</reference>
<dbReference type="InterPro" id="IPR050389">
    <property type="entry name" value="LysR-type_TF"/>
</dbReference>
<keyword evidence="3 5" id="KW-0238">DNA-binding</keyword>
<evidence type="ECO:0000313" key="5">
    <source>
        <dbReference type="EMBL" id="MBB5405510.1"/>
    </source>
</evidence>
<keyword evidence="2" id="KW-0805">Transcription regulation</keyword>
<dbReference type="EMBL" id="JACHDE010000035">
    <property type="protein sequence ID" value="MBB5405510.1"/>
    <property type="molecule type" value="Genomic_DNA"/>
</dbReference>
<dbReference type="Proteomes" id="UP000592820">
    <property type="component" value="Unassembled WGS sequence"/>
</dbReference>
<dbReference type="Gene3D" id="3.40.190.10">
    <property type="entry name" value="Periplasmic binding protein-like II"/>
    <property type="match status" value="2"/>
</dbReference>
<evidence type="ECO:0000256" key="3">
    <source>
        <dbReference type="ARBA" id="ARBA00023125"/>
    </source>
</evidence>
<evidence type="ECO:0000256" key="1">
    <source>
        <dbReference type="ARBA" id="ARBA00009437"/>
    </source>
</evidence>
<sequence>MGNQRRVRITISSYLAAPVVVAQSDLVANLPKTVAQQFAGRGFVIRPVPIAVPPIQLSPYWHERYESDAGHAWFRQ</sequence>
<evidence type="ECO:0000256" key="4">
    <source>
        <dbReference type="ARBA" id="ARBA00023163"/>
    </source>
</evidence>
<dbReference type="AlphaFoldDB" id="A0A7W8P7S6"/>
<dbReference type="GO" id="GO:0003677">
    <property type="term" value="F:DNA binding"/>
    <property type="evidence" value="ECO:0007669"/>
    <property type="project" value="UniProtKB-KW"/>
</dbReference>
<dbReference type="RefSeq" id="WP_184228853.1">
    <property type="nucleotide sequence ID" value="NZ_JACHDE010000035.1"/>
</dbReference>
<evidence type="ECO:0000256" key="2">
    <source>
        <dbReference type="ARBA" id="ARBA00023015"/>
    </source>
</evidence>
<dbReference type="PANTHER" id="PTHR30118">
    <property type="entry name" value="HTH-TYPE TRANSCRIPTIONAL REGULATOR LEUO-RELATED"/>
    <property type="match status" value="1"/>
</dbReference>
<accession>A0A7W8P7S6</accession>
<name>A0A7W8P7S6_9BURK</name>
<gene>
    <name evidence="5" type="ORF">HDG41_007606</name>
</gene>
<dbReference type="SUPFAM" id="SSF53850">
    <property type="entry name" value="Periplasmic binding protein-like II"/>
    <property type="match status" value="1"/>
</dbReference>
<organism evidence="5 6">
    <name type="scientific">Paraburkholderia youngii</name>
    <dbReference type="NCBI Taxonomy" id="2782701"/>
    <lineage>
        <taxon>Bacteria</taxon>
        <taxon>Pseudomonadati</taxon>
        <taxon>Pseudomonadota</taxon>
        <taxon>Betaproteobacteria</taxon>
        <taxon>Burkholderiales</taxon>
        <taxon>Burkholderiaceae</taxon>
        <taxon>Paraburkholderia</taxon>
    </lineage>
</organism>
<keyword evidence="4" id="KW-0804">Transcription</keyword>
<comment type="caution">
    <text evidence="5">The sequence shown here is derived from an EMBL/GenBank/DDBJ whole genome shotgun (WGS) entry which is preliminary data.</text>
</comment>
<protein>
    <submittedName>
        <fullName evidence="5">DNA-binding transcriptional LysR family regulator</fullName>
    </submittedName>
</protein>
<comment type="similarity">
    <text evidence="1">Belongs to the LysR transcriptional regulatory family.</text>
</comment>
<dbReference type="PANTHER" id="PTHR30118:SF15">
    <property type="entry name" value="TRANSCRIPTIONAL REGULATORY PROTEIN"/>
    <property type="match status" value="1"/>
</dbReference>
<evidence type="ECO:0000313" key="6">
    <source>
        <dbReference type="Proteomes" id="UP000592820"/>
    </source>
</evidence>
<proteinExistence type="inferred from homology"/>